<proteinExistence type="predicted"/>
<evidence type="ECO:0000313" key="2">
    <source>
        <dbReference type="Proteomes" id="UP000075320"/>
    </source>
</evidence>
<sequence>MKHKISAFIGFTFSFVFIAMGFQNCAEQLPVLSGTLEVSSFDAASSEESMGTAPTDAKQTLESMMSLLNLAPADINMSEVNSEINYRRNLLVPQNDMTLLNAPSMIAITSLAAVVCKQAVAKDKRITTKEIFLDLDFSKGPKAYGKVGALKSYESLASRLWGRKATSEESAYFSEVVEEYFKTLDAAALDKATETDKLAIFICTGMLAVPDSYLL</sequence>
<evidence type="ECO:0000313" key="1">
    <source>
        <dbReference type="EMBL" id="KYG63987.1"/>
    </source>
</evidence>
<dbReference type="EMBL" id="LUKE01000003">
    <property type="protein sequence ID" value="KYG63987.1"/>
    <property type="molecule type" value="Genomic_DNA"/>
</dbReference>
<dbReference type="Proteomes" id="UP000075320">
    <property type="component" value="Unassembled WGS sequence"/>
</dbReference>
<comment type="caution">
    <text evidence="1">The sequence shown here is derived from an EMBL/GenBank/DDBJ whole genome shotgun (WGS) entry which is preliminary data.</text>
</comment>
<dbReference type="OrthoDB" id="5291689at2"/>
<gene>
    <name evidence="1" type="ORF">AZI86_14350</name>
</gene>
<dbReference type="AlphaFoldDB" id="A0A150WJM2"/>
<protein>
    <submittedName>
        <fullName evidence="1">Uncharacterized protein</fullName>
    </submittedName>
</protein>
<accession>A0A150WJM2</accession>
<organism evidence="1 2">
    <name type="scientific">Bdellovibrio bacteriovorus</name>
    <dbReference type="NCBI Taxonomy" id="959"/>
    <lineage>
        <taxon>Bacteria</taxon>
        <taxon>Pseudomonadati</taxon>
        <taxon>Bdellovibrionota</taxon>
        <taxon>Bdellovibrionia</taxon>
        <taxon>Bdellovibrionales</taxon>
        <taxon>Pseudobdellovibrionaceae</taxon>
        <taxon>Bdellovibrio</taxon>
    </lineage>
</organism>
<keyword evidence="2" id="KW-1185">Reference proteome</keyword>
<reference evidence="1 2" key="1">
    <citation type="submission" date="2016-03" db="EMBL/GenBank/DDBJ databases">
        <authorList>
            <person name="Ploux O."/>
        </authorList>
    </citation>
    <scope>NUCLEOTIDE SEQUENCE [LARGE SCALE GENOMIC DNA]</scope>
    <source>
        <strain evidence="1 2">R0</strain>
    </source>
</reference>
<dbReference type="RefSeq" id="WP_061835931.1">
    <property type="nucleotide sequence ID" value="NZ_LUKE01000003.1"/>
</dbReference>
<name>A0A150WJM2_BDEBC</name>